<evidence type="ECO:0000256" key="4">
    <source>
        <dbReference type="ARBA" id="ARBA00022989"/>
    </source>
</evidence>
<dbReference type="Pfam" id="PF07690">
    <property type="entry name" value="MFS_1"/>
    <property type="match status" value="1"/>
</dbReference>
<reference evidence="8" key="1">
    <citation type="submission" date="2015-10" db="EMBL/GenBank/DDBJ databases">
        <authorList>
            <person name="Gilbert D.G."/>
        </authorList>
    </citation>
    <scope>NUCLEOTIDE SEQUENCE</scope>
</reference>
<dbReference type="PANTHER" id="PTHR43124:SF3">
    <property type="entry name" value="CHLORAMPHENICOL EFFLUX PUMP RV0191"/>
    <property type="match status" value="1"/>
</dbReference>
<feature type="transmembrane region" description="Helical" evidence="6">
    <location>
        <begin position="201"/>
        <end position="221"/>
    </location>
</feature>
<feature type="transmembrane region" description="Helical" evidence="6">
    <location>
        <begin position="336"/>
        <end position="357"/>
    </location>
</feature>
<keyword evidence="3 6" id="KW-0812">Transmembrane</keyword>
<feature type="transmembrane region" description="Helical" evidence="6">
    <location>
        <begin position="132"/>
        <end position="156"/>
    </location>
</feature>
<evidence type="ECO:0000256" key="1">
    <source>
        <dbReference type="ARBA" id="ARBA00004651"/>
    </source>
</evidence>
<keyword evidence="4 6" id="KW-1133">Transmembrane helix</keyword>
<dbReference type="AlphaFoldDB" id="A0A160VFK4"/>
<keyword evidence="5 6" id="KW-0472">Membrane</keyword>
<dbReference type="GO" id="GO:0005886">
    <property type="term" value="C:plasma membrane"/>
    <property type="evidence" value="ECO:0007669"/>
    <property type="project" value="UniProtKB-SubCell"/>
</dbReference>
<feature type="transmembrane region" description="Helical" evidence="6">
    <location>
        <begin position="162"/>
        <end position="180"/>
    </location>
</feature>
<organism evidence="8">
    <name type="scientific">hydrothermal vent metagenome</name>
    <dbReference type="NCBI Taxonomy" id="652676"/>
    <lineage>
        <taxon>unclassified sequences</taxon>
        <taxon>metagenomes</taxon>
        <taxon>ecological metagenomes</taxon>
    </lineage>
</organism>
<evidence type="ECO:0000256" key="3">
    <source>
        <dbReference type="ARBA" id="ARBA00022692"/>
    </source>
</evidence>
<dbReference type="InterPro" id="IPR011701">
    <property type="entry name" value="MFS"/>
</dbReference>
<proteinExistence type="predicted"/>
<accession>A0A160VFK4</accession>
<feature type="transmembrane region" description="Helical" evidence="6">
    <location>
        <begin position="278"/>
        <end position="293"/>
    </location>
</feature>
<dbReference type="Gene3D" id="1.20.1250.20">
    <property type="entry name" value="MFS general substrate transporter like domains"/>
    <property type="match status" value="1"/>
</dbReference>
<feature type="domain" description="Major facilitator superfamily (MFS) profile" evidence="7">
    <location>
        <begin position="1"/>
        <end position="388"/>
    </location>
</feature>
<dbReference type="EMBL" id="FAXC01000217">
    <property type="protein sequence ID" value="CUV09313.1"/>
    <property type="molecule type" value="Genomic_DNA"/>
</dbReference>
<dbReference type="SUPFAM" id="SSF103473">
    <property type="entry name" value="MFS general substrate transporter"/>
    <property type="match status" value="1"/>
</dbReference>
<gene>
    <name evidence="8" type="ORF">MGWOODY_Mmi265</name>
</gene>
<keyword evidence="2" id="KW-1003">Cell membrane</keyword>
<sequence length="388" mass="41505">MNRFEKTVLGITGGSHLSVHALMLALPSLIPILRQEFSTGLDTLGLVATISAFMFGIGAIPSGLAESRLGGKTLLLLYLFGSGLAAIIVALSNSLILLIFGLGLLGFSCSIYHPAGLTLISQRVQAITKGMAVHGIFGTTGSALGPIMATTLALLISWRASYAVLGVFNVILALATIVVIPKRDHSGNGKMEQQENRVEKTNRPALIFFYMTNMLMGFAYYGFTTFMPTHFAENTSNFLPFISGTMKAGIFPSLVFLAGIIGQIIGGRLGTRYKRTKLLPLIIAINIPFLLLMGYTTDIFLVLCSLGLGMAYFSNQPISNTLIAEFTHSDNRGLGYGINFFLSFGIGSLAAGVGGFIAENMGIAYVFTAMGFLLIPGLFTSYMIIKKS</sequence>
<dbReference type="PANTHER" id="PTHR43124">
    <property type="entry name" value="PURINE EFFLUX PUMP PBUE"/>
    <property type="match status" value="1"/>
</dbReference>
<evidence type="ECO:0000256" key="6">
    <source>
        <dbReference type="SAM" id="Phobius"/>
    </source>
</evidence>
<feature type="transmembrane region" description="Helical" evidence="6">
    <location>
        <begin position="97"/>
        <end position="120"/>
    </location>
</feature>
<evidence type="ECO:0000256" key="5">
    <source>
        <dbReference type="ARBA" id="ARBA00023136"/>
    </source>
</evidence>
<feature type="transmembrane region" description="Helical" evidence="6">
    <location>
        <begin position="363"/>
        <end position="385"/>
    </location>
</feature>
<dbReference type="PROSITE" id="PS50850">
    <property type="entry name" value="MFS"/>
    <property type="match status" value="1"/>
</dbReference>
<dbReference type="InterPro" id="IPR050189">
    <property type="entry name" value="MFS_Efflux_Transporters"/>
</dbReference>
<protein>
    <submittedName>
        <fullName evidence="8">Fosmidomycin resistance protein</fullName>
    </submittedName>
</protein>
<feature type="transmembrane region" description="Helical" evidence="6">
    <location>
        <begin position="241"/>
        <end position="266"/>
    </location>
</feature>
<name>A0A160VFK4_9ZZZZ</name>
<dbReference type="InterPro" id="IPR020846">
    <property type="entry name" value="MFS_dom"/>
</dbReference>
<feature type="transmembrane region" description="Helical" evidence="6">
    <location>
        <begin position="74"/>
        <end position="91"/>
    </location>
</feature>
<comment type="subcellular location">
    <subcellularLocation>
        <location evidence="1">Cell membrane</location>
        <topology evidence="1">Multi-pass membrane protein</topology>
    </subcellularLocation>
</comment>
<evidence type="ECO:0000256" key="2">
    <source>
        <dbReference type="ARBA" id="ARBA00022475"/>
    </source>
</evidence>
<feature type="transmembrane region" description="Helical" evidence="6">
    <location>
        <begin position="44"/>
        <end position="62"/>
    </location>
</feature>
<dbReference type="GO" id="GO:0022857">
    <property type="term" value="F:transmembrane transporter activity"/>
    <property type="evidence" value="ECO:0007669"/>
    <property type="project" value="InterPro"/>
</dbReference>
<evidence type="ECO:0000259" key="7">
    <source>
        <dbReference type="PROSITE" id="PS50850"/>
    </source>
</evidence>
<dbReference type="InterPro" id="IPR036259">
    <property type="entry name" value="MFS_trans_sf"/>
</dbReference>
<evidence type="ECO:0000313" key="8">
    <source>
        <dbReference type="EMBL" id="CUV09313.1"/>
    </source>
</evidence>
<feature type="transmembrane region" description="Helical" evidence="6">
    <location>
        <begin position="7"/>
        <end position="32"/>
    </location>
</feature>